<dbReference type="PROSITE" id="PS51257">
    <property type="entry name" value="PROKAR_LIPOPROTEIN"/>
    <property type="match status" value="1"/>
</dbReference>
<gene>
    <name evidence="1" type="ORF">L0661_11725</name>
</gene>
<organism evidence="1 2">
    <name type="scientific">Dyadobacter chenhuakuii</name>
    <dbReference type="NCBI Taxonomy" id="2909339"/>
    <lineage>
        <taxon>Bacteria</taxon>
        <taxon>Pseudomonadati</taxon>
        <taxon>Bacteroidota</taxon>
        <taxon>Cytophagia</taxon>
        <taxon>Cytophagales</taxon>
        <taxon>Spirosomataceae</taxon>
        <taxon>Dyadobacter</taxon>
    </lineage>
</organism>
<sequence>MRNLLNICKMLPILVLVLGSCKTKSPDPQNTPITMSDLADYYLVAEHKTGGNKLTIISFAKDGDVVKADIHLQGMLRILEGTLQGSSLSLDFHSNGQSIYSFELEKNADGSLKLKSYDFIYNGEGNQLSYAVLAKKSDAFSFDNSSFKVNSERLKFIKDNDAETLWWFGRSYLVYKLANVGFKSNQDELMGAAVPNWRGIAKPVMLIEQEDKIWIAEKE</sequence>
<proteinExistence type="predicted"/>
<protein>
    <recommendedName>
        <fullName evidence="3">Lipoprotein</fullName>
    </recommendedName>
</protein>
<comment type="caution">
    <text evidence="1">The sequence shown here is derived from an EMBL/GenBank/DDBJ whole genome shotgun (WGS) entry which is preliminary data.</text>
</comment>
<evidence type="ECO:0000313" key="1">
    <source>
        <dbReference type="EMBL" id="MCF2498979.1"/>
    </source>
</evidence>
<dbReference type="Proteomes" id="UP001139411">
    <property type="component" value="Unassembled WGS sequence"/>
</dbReference>
<dbReference type="AlphaFoldDB" id="A0A9X1QFT9"/>
<dbReference type="EMBL" id="JAKFFV010000007">
    <property type="protein sequence ID" value="MCF2498979.1"/>
    <property type="molecule type" value="Genomic_DNA"/>
</dbReference>
<evidence type="ECO:0000313" key="2">
    <source>
        <dbReference type="Proteomes" id="UP001139411"/>
    </source>
</evidence>
<evidence type="ECO:0008006" key="3">
    <source>
        <dbReference type="Google" id="ProtNLM"/>
    </source>
</evidence>
<name>A0A9X1QFT9_9BACT</name>
<reference evidence="1" key="1">
    <citation type="submission" date="2022-01" db="EMBL/GenBank/DDBJ databases">
        <title>Novel species in genus Dyadobacter.</title>
        <authorList>
            <person name="Ma C."/>
        </authorList>
    </citation>
    <scope>NUCLEOTIDE SEQUENCE</scope>
    <source>
        <strain evidence="1">CY357</strain>
    </source>
</reference>
<dbReference type="RefSeq" id="WP_235177913.1">
    <property type="nucleotide sequence ID" value="NZ_JAKFFV010000007.1"/>
</dbReference>
<accession>A0A9X1QFT9</accession>